<dbReference type="Proteomes" id="UP000634529">
    <property type="component" value="Unassembled WGS sequence"/>
</dbReference>
<evidence type="ECO:0000256" key="1">
    <source>
        <dbReference type="ARBA" id="ARBA00008061"/>
    </source>
</evidence>
<name>A0ABR9B3P1_9BACL</name>
<reference evidence="5 6" key="1">
    <citation type="submission" date="2020-09" db="EMBL/GenBank/DDBJ databases">
        <title>Paenibacillus sp. CAU 1523 isolated from sand of Haeundae Beach.</title>
        <authorList>
            <person name="Kim W."/>
        </authorList>
    </citation>
    <scope>NUCLEOTIDE SEQUENCE [LARGE SCALE GENOMIC DNA]</scope>
    <source>
        <strain evidence="5 6">CAU 1523</strain>
    </source>
</reference>
<dbReference type="Gene3D" id="3.20.20.80">
    <property type="entry name" value="Glycosidases"/>
    <property type="match status" value="1"/>
</dbReference>
<dbReference type="SUPFAM" id="SSF51011">
    <property type="entry name" value="Glycosyl hydrolase domain"/>
    <property type="match status" value="1"/>
</dbReference>
<dbReference type="SUPFAM" id="SSF51445">
    <property type="entry name" value="(Trans)glycosidases"/>
    <property type="match status" value="1"/>
</dbReference>
<dbReference type="InterPro" id="IPR013780">
    <property type="entry name" value="Glyco_hydro_b"/>
</dbReference>
<dbReference type="InterPro" id="IPR044505">
    <property type="entry name" value="GlgX_Isoamylase_N_E_set"/>
</dbReference>
<sequence>MKSEFNTIVTHPYRVRAGNAHPLGSTVTNDGVNFSIYSEHATSVTLLLFQQDGDLEPIQEIHLDPTTNRTSCFWHVFVENLKSGAQYAYRVDGPNLPEAGLRYNSNKVLIDPYAKGNSDTLWERVDACHAEDNLHTSMRSVIIDYRDYDWEGDKPLQRPIQDCIIYEMHVRGFTASPTSKVTHPGTFRSVIEKIPYLQQLGVTAVELLPVFEFDDKEIVRMVDGHELCNYWGYSTIGYFSPDSRYCVDPQLGSHINEFRDMVKALHRAGIEVILDVVYNHTNEGNHEGPTISFKGFDNLTYYYLSSQNKYYYMDYTGCGNTFNVNHPVVEKLILDSLEFWVKEMHVDGFRFDEGSVLTRDENGIPTQHPPVLWNIELSDSLANTKLFTEAWDAAGLYQIGSFPGYSWAEWNGRYRDDIRRFVRGDAGMVNEVATRISGSSDLYNHHLHGPTNSLNFITCHDGFTMMDLVTYNEKHNWVNGESNQDGINENYSSNYGYEGNTSDEGIQAFRLQQIRNFISILMISQGIPMLLAGDEMGNTQYGNNNAYCQDNEISWIDWTLTETNENLVQFCKKLIQLRRSVKSLRRKTFFTGAVNERGYRDLDWHGCKLYSPGWNNPSSRVLALTLGSFVPDEPDLYVALNMEQQRLTFEVPPAPTGSAWKVYSDSSFLHADGEIIDAPETEVQYHSVLLLTLEKV</sequence>
<evidence type="ECO:0000313" key="6">
    <source>
        <dbReference type="Proteomes" id="UP000634529"/>
    </source>
</evidence>
<proteinExistence type="inferred from homology"/>
<dbReference type="CDD" id="cd02856">
    <property type="entry name" value="E_set_GDE_Isoamylase_N"/>
    <property type="match status" value="1"/>
</dbReference>
<keyword evidence="3" id="KW-0326">Glycosidase</keyword>
<keyword evidence="2" id="KW-0378">Hydrolase</keyword>
<dbReference type="InterPro" id="IPR017853">
    <property type="entry name" value="GH"/>
</dbReference>
<dbReference type="SUPFAM" id="SSF81296">
    <property type="entry name" value="E set domains"/>
    <property type="match status" value="1"/>
</dbReference>
<dbReference type="Pfam" id="PF00128">
    <property type="entry name" value="Alpha-amylase"/>
    <property type="match status" value="2"/>
</dbReference>
<dbReference type="InterPro" id="IPR011837">
    <property type="entry name" value="Glycogen_debranch_GlgX"/>
</dbReference>
<dbReference type="InterPro" id="IPR013783">
    <property type="entry name" value="Ig-like_fold"/>
</dbReference>
<dbReference type="InterPro" id="IPR006047">
    <property type="entry name" value="GH13_cat_dom"/>
</dbReference>
<feature type="domain" description="Glycosyl hydrolase family 13 catalytic" evidence="4">
    <location>
        <begin position="167"/>
        <end position="578"/>
    </location>
</feature>
<accession>A0ABR9B3P1</accession>
<dbReference type="Pfam" id="PF02922">
    <property type="entry name" value="CBM_48"/>
    <property type="match status" value="1"/>
</dbReference>
<gene>
    <name evidence="5" type="primary">glgX</name>
    <name evidence="5" type="ORF">IFO66_17580</name>
</gene>
<comment type="caution">
    <text evidence="5">The sequence shown here is derived from an EMBL/GenBank/DDBJ whole genome shotgun (WGS) entry which is preliminary data.</text>
</comment>
<evidence type="ECO:0000256" key="3">
    <source>
        <dbReference type="ARBA" id="ARBA00023295"/>
    </source>
</evidence>
<dbReference type="InterPro" id="IPR004193">
    <property type="entry name" value="Glyco_hydro_13_N"/>
</dbReference>
<organism evidence="5 6">
    <name type="scientific">Paenibacillus arenosi</name>
    <dbReference type="NCBI Taxonomy" id="2774142"/>
    <lineage>
        <taxon>Bacteria</taxon>
        <taxon>Bacillati</taxon>
        <taxon>Bacillota</taxon>
        <taxon>Bacilli</taxon>
        <taxon>Bacillales</taxon>
        <taxon>Paenibacillaceae</taxon>
        <taxon>Paenibacillus</taxon>
    </lineage>
</organism>
<keyword evidence="6" id="KW-1185">Reference proteome</keyword>
<dbReference type="Gene3D" id="2.60.40.10">
    <property type="entry name" value="Immunoglobulins"/>
    <property type="match status" value="1"/>
</dbReference>
<dbReference type="PANTHER" id="PTHR43002">
    <property type="entry name" value="GLYCOGEN DEBRANCHING ENZYME"/>
    <property type="match status" value="1"/>
</dbReference>
<dbReference type="RefSeq" id="WP_192026423.1">
    <property type="nucleotide sequence ID" value="NZ_JACYTN010000018.1"/>
</dbReference>
<dbReference type="InterPro" id="IPR014756">
    <property type="entry name" value="Ig_E-set"/>
</dbReference>
<protein>
    <submittedName>
        <fullName evidence="5">Glycogen debranching protein GlgX</fullName>
    </submittedName>
</protein>
<dbReference type="SMART" id="SM00642">
    <property type="entry name" value="Aamy"/>
    <property type="match status" value="1"/>
</dbReference>
<dbReference type="Gene3D" id="2.60.40.1180">
    <property type="entry name" value="Golgi alpha-mannosidase II"/>
    <property type="match status" value="1"/>
</dbReference>
<evidence type="ECO:0000259" key="4">
    <source>
        <dbReference type="SMART" id="SM00642"/>
    </source>
</evidence>
<evidence type="ECO:0000313" key="5">
    <source>
        <dbReference type="EMBL" id="MBD8500105.1"/>
    </source>
</evidence>
<comment type="similarity">
    <text evidence="1">Belongs to the glycosyl hydrolase 13 family.</text>
</comment>
<evidence type="ECO:0000256" key="2">
    <source>
        <dbReference type="ARBA" id="ARBA00022801"/>
    </source>
</evidence>
<dbReference type="NCBIfam" id="TIGR02100">
    <property type="entry name" value="glgX_debranch"/>
    <property type="match status" value="1"/>
</dbReference>
<dbReference type="EMBL" id="JACYTN010000018">
    <property type="protein sequence ID" value="MBD8500105.1"/>
    <property type="molecule type" value="Genomic_DNA"/>
</dbReference>
<dbReference type="CDD" id="cd11326">
    <property type="entry name" value="AmyAc_Glg_debranch"/>
    <property type="match status" value="1"/>
</dbReference>